<evidence type="ECO:0000256" key="2">
    <source>
        <dbReference type="SAM" id="Phobius"/>
    </source>
</evidence>
<name>A0A971CXC1_9BIFI</name>
<comment type="caution">
    <text evidence="3">The sequence shown here is derived from an EMBL/GenBank/DDBJ whole genome shotgun (WGS) entry which is preliminary data.</text>
</comment>
<evidence type="ECO:0000256" key="1">
    <source>
        <dbReference type="SAM" id="MobiDB-lite"/>
    </source>
</evidence>
<keyword evidence="2" id="KW-1133">Transmembrane helix</keyword>
<feature type="transmembrane region" description="Helical" evidence="2">
    <location>
        <begin position="50"/>
        <end position="75"/>
    </location>
</feature>
<sequence>MSSTNTQGSTQSPRHGYVSGSRLSPRRIHVSLAGSTRAELAKLLSLKSSYILLIINTALIPLGTLLVAWSIQLTSTLDDKGNTLDVARPIQMTSLWTSVGAFVSTAVLAIGILSIMSLTSEFGNMSIQSSLTANPRRGMLMAAKGLALSALTGVSTLVGVLLAWGVAHLFFVRSTLEPLSPGQRFTPLIVIGAAVVSSVLVSILALGIAGICRSTVGAVFAFIALMMIVPQILSVLSLLGGGFDWIGSATELLPNSLMDGAIGADINSSMSSASSSAFDPNWWQSLLLLLVWSAVSYVVGTLLVKHRDIA</sequence>
<dbReference type="EMBL" id="JAAXZR010000006">
    <property type="protein sequence ID" value="NLT78854.1"/>
    <property type="molecule type" value="Genomic_DNA"/>
</dbReference>
<organism evidence="3 4">
    <name type="scientific">Bifidobacterium crudilactis</name>
    <dbReference type="NCBI Taxonomy" id="327277"/>
    <lineage>
        <taxon>Bacteria</taxon>
        <taxon>Bacillati</taxon>
        <taxon>Actinomycetota</taxon>
        <taxon>Actinomycetes</taxon>
        <taxon>Bifidobacteriales</taxon>
        <taxon>Bifidobacteriaceae</taxon>
        <taxon>Bifidobacterium</taxon>
    </lineage>
</organism>
<dbReference type="AlphaFoldDB" id="A0A971CXC1"/>
<evidence type="ECO:0000313" key="3">
    <source>
        <dbReference type="EMBL" id="NLT78854.1"/>
    </source>
</evidence>
<gene>
    <name evidence="3" type="ORF">GXW98_01000</name>
</gene>
<proteinExistence type="predicted"/>
<feature type="transmembrane region" description="Helical" evidence="2">
    <location>
        <begin position="216"/>
        <end position="239"/>
    </location>
</feature>
<accession>A0A971CXC1</accession>
<evidence type="ECO:0000313" key="4">
    <source>
        <dbReference type="Proteomes" id="UP000767327"/>
    </source>
</evidence>
<feature type="transmembrane region" description="Helical" evidence="2">
    <location>
        <begin position="146"/>
        <end position="167"/>
    </location>
</feature>
<dbReference type="PANTHER" id="PTHR37305">
    <property type="entry name" value="INTEGRAL MEMBRANE PROTEIN-RELATED"/>
    <property type="match status" value="1"/>
</dbReference>
<feature type="transmembrane region" description="Helical" evidence="2">
    <location>
        <begin position="95"/>
        <end position="118"/>
    </location>
</feature>
<reference evidence="3" key="1">
    <citation type="journal article" date="2020" name="Biotechnol. Biofuels">
        <title>New insights from the biogas microbiome by comprehensive genome-resolved metagenomics of nearly 1600 species originating from multiple anaerobic digesters.</title>
        <authorList>
            <person name="Campanaro S."/>
            <person name="Treu L."/>
            <person name="Rodriguez-R L.M."/>
            <person name="Kovalovszki A."/>
            <person name="Ziels R.M."/>
            <person name="Maus I."/>
            <person name="Zhu X."/>
            <person name="Kougias P.G."/>
            <person name="Basile A."/>
            <person name="Luo G."/>
            <person name="Schluter A."/>
            <person name="Konstantinidis K.T."/>
            <person name="Angelidaki I."/>
        </authorList>
    </citation>
    <scope>NUCLEOTIDE SEQUENCE</scope>
    <source>
        <strain evidence="3">AS01afH2WH_6</strain>
    </source>
</reference>
<feature type="region of interest" description="Disordered" evidence="1">
    <location>
        <begin position="1"/>
        <end position="21"/>
    </location>
</feature>
<reference evidence="3" key="2">
    <citation type="submission" date="2020-01" db="EMBL/GenBank/DDBJ databases">
        <authorList>
            <person name="Campanaro S."/>
        </authorList>
    </citation>
    <scope>NUCLEOTIDE SEQUENCE</scope>
    <source>
        <strain evidence="3">AS01afH2WH_6</strain>
    </source>
</reference>
<protein>
    <submittedName>
        <fullName evidence="3">Permease of ABC transporter system</fullName>
    </submittedName>
</protein>
<dbReference type="PANTHER" id="PTHR37305:SF1">
    <property type="entry name" value="MEMBRANE PROTEIN"/>
    <property type="match status" value="1"/>
</dbReference>
<feature type="compositionally biased region" description="Polar residues" evidence="1">
    <location>
        <begin position="1"/>
        <end position="13"/>
    </location>
</feature>
<dbReference type="RefSeq" id="WP_273172217.1">
    <property type="nucleotide sequence ID" value="NZ_JAAXZR010000006.1"/>
</dbReference>
<keyword evidence="2" id="KW-0812">Transmembrane</keyword>
<dbReference type="Proteomes" id="UP000767327">
    <property type="component" value="Unassembled WGS sequence"/>
</dbReference>
<feature type="transmembrane region" description="Helical" evidence="2">
    <location>
        <begin position="187"/>
        <end position="209"/>
    </location>
</feature>
<keyword evidence="2" id="KW-0472">Membrane</keyword>
<feature type="transmembrane region" description="Helical" evidence="2">
    <location>
        <begin position="282"/>
        <end position="304"/>
    </location>
</feature>